<feature type="domain" description="PD-(D/E)XK endonuclease-like" evidence="1">
    <location>
        <begin position="600"/>
        <end position="854"/>
    </location>
</feature>
<dbReference type="Proteomes" id="UP000503162">
    <property type="component" value="Chromosome"/>
</dbReference>
<accession>A0A6G8IFV6</accession>
<dbReference type="InterPro" id="IPR038726">
    <property type="entry name" value="PDDEXK_AddAB-type"/>
</dbReference>
<reference evidence="2 3" key="1">
    <citation type="submission" date="2020-03" db="EMBL/GenBank/DDBJ databases">
        <title>Hydrogenophaga sp. nov. isolated from cyanobacterial mat.</title>
        <authorList>
            <person name="Thorat V."/>
            <person name="Kirdat K."/>
            <person name="Tiwarekar B."/>
            <person name="Costa E.D."/>
            <person name="Yadav A."/>
        </authorList>
    </citation>
    <scope>NUCLEOTIDE SEQUENCE [LARGE SCALE GENOMIC DNA]</scope>
    <source>
        <strain evidence="2 3">BA0156</strain>
    </source>
</reference>
<evidence type="ECO:0000313" key="2">
    <source>
        <dbReference type="EMBL" id="QIM52067.1"/>
    </source>
</evidence>
<dbReference type="KEGG" id="hcz:G9Q37_07895"/>
<protein>
    <submittedName>
        <fullName evidence="2">PD-(D/E)XK nuclease family protein</fullName>
    </submittedName>
</protein>
<dbReference type="InterPro" id="IPR011604">
    <property type="entry name" value="PDDEXK-like_dom_sf"/>
</dbReference>
<evidence type="ECO:0000313" key="3">
    <source>
        <dbReference type="Proteomes" id="UP000503162"/>
    </source>
</evidence>
<dbReference type="EMBL" id="CP049989">
    <property type="protein sequence ID" value="QIM52067.1"/>
    <property type="molecule type" value="Genomic_DNA"/>
</dbReference>
<organism evidence="2 3">
    <name type="scientific">Hydrogenophaga crocea</name>
    <dbReference type="NCBI Taxonomy" id="2716225"/>
    <lineage>
        <taxon>Bacteria</taxon>
        <taxon>Pseudomonadati</taxon>
        <taxon>Pseudomonadota</taxon>
        <taxon>Betaproteobacteria</taxon>
        <taxon>Burkholderiales</taxon>
        <taxon>Comamonadaceae</taxon>
        <taxon>Hydrogenophaga</taxon>
    </lineage>
</organism>
<sequence length="859" mass="92538">MTPAPARPHSESALAADGLQRRARCGSWPAAMAAIDALLAARRWPASRVVVLLPHPRLAAQARQAWSATHAHGLVPRFATPRQWAETLMPWSGSPEDLSRDPARDALVAEGWLDRVLGAGTEPGLRRELVARLVDTAGQLAPLAAARPPAERQAWADAAREALGLPGVGHARWESLVSHVALAWVGACGFDTDVLWSPLAQADADALVLLPGHQSDPLAEALCRARGEQGVVLDWGPAEAPAPNARVLRCADFEHEALSAAACVLEHLNAGRAPVALIANDRLLTRRVSALLHEAGVRLRDEAGWKLSTTQAGAGLMALLRAAAPRASTDDVLDWLKLAPAFDAGAVRALERELRRLGIALWSAVPEALRPEGVDALLKGLQAPRPLVQWLRDTDAALALSGQRAALQADAAGAQLLRVLRLGDAAHEFEGLGEAAAAGGDTPRRPRWRPARFNAWVREVLEGAGFQPAVQGEAQVVVLPLAHRLGRAFAAVVAPGCDERHLPASPDPVGTWTREQREALGLPDREALRAAADSAWASLLDGTPLDVLWRQHDNGDPLLPSPWAEQLPIAPADAALPPRELAPAGTAAPRPRAPTLVPERVSASAYEDLRRCPYRFFALRQLRLAEADELDTEADARDLGNWLHDVLHAFHAERREARPGEAADREALDRLAESVAHSQGLTLEHGASGFLPYRAQWPALREGYLRWLYAHEAQGHRFVEAEAAHEARVGRWRLYGRLDRIDHAADGTPVLIDYKTESRQRTEARIRVPFEDTQLAFYAALIDAPVLRAGYLSLTDARNGEPALLLEPDDLAAARDALLQGLASDLDRIAAGAPLPALGEGAACEHCGARGLCRKDFLA</sequence>
<keyword evidence="3" id="KW-1185">Reference proteome</keyword>
<evidence type="ECO:0000259" key="1">
    <source>
        <dbReference type="Pfam" id="PF12705"/>
    </source>
</evidence>
<dbReference type="Pfam" id="PF12705">
    <property type="entry name" value="PDDEXK_1"/>
    <property type="match status" value="1"/>
</dbReference>
<dbReference type="Gene3D" id="3.90.320.10">
    <property type="match status" value="1"/>
</dbReference>
<dbReference type="AlphaFoldDB" id="A0A6G8IFV6"/>
<proteinExistence type="predicted"/>
<name>A0A6G8IFV6_9BURK</name>
<gene>
    <name evidence="2" type="ORF">G9Q37_07895</name>
</gene>
<dbReference type="SUPFAM" id="SSF52540">
    <property type="entry name" value="P-loop containing nucleoside triphosphate hydrolases"/>
    <property type="match status" value="1"/>
</dbReference>
<dbReference type="InterPro" id="IPR027417">
    <property type="entry name" value="P-loop_NTPase"/>
</dbReference>